<feature type="compositionally biased region" description="Basic and acidic residues" evidence="1">
    <location>
        <begin position="64"/>
        <end position="73"/>
    </location>
</feature>
<evidence type="ECO:0000256" key="1">
    <source>
        <dbReference type="SAM" id="MobiDB-lite"/>
    </source>
</evidence>
<protein>
    <submittedName>
        <fullName evidence="3">Uncharacterized protein</fullName>
    </submittedName>
</protein>
<evidence type="ECO:0000313" key="3">
    <source>
        <dbReference type="EnsemblMetazoa" id="CLYHEMP008073.1"/>
    </source>
</evidence>
<evidence type="ECO:0000313" key="4">
    <source>
        <dbReference type="Proteomes" id="UP000594262"/>
    </source>
</evidence>
<dbReference type="AlphaFoldDB" id="A0A7M5WRZ2"/>
<reference evidence="3" key="1">
    <citation type="submission" date="2021-01" db="UniProtKB">
        <authorList>
            <consortium name="EnsemblMetazoa"/>
        </authorList>
    </citation>
    <scope>IDENTIFICATION</scope>
</reference>
<proteinExistence type="predicted"/>
<dbReference type="Proteomes" id="UP000594262">
    <property type="component" value="Unplaced"/>
</dbReference>
<evidence type="ECO:0000256" key="2">
    <source>
        <dbReference type="SAM" id="SignalP"/>
    </source>
</evidence>
<keyword evidence="4" id="KW-1185">Reference proteome</keyword>
<sequence length="194" mass="23067">MLLIFFTITALCLCNGHLLFEDQKRSPPRGRDAPSDAPPLSGDAFKERLLRDYRMKLLQQQRDQQQEHDDEVYFNHGFRRRNDPSASAIRRRYKDQKTGQPLSGGRNQKLHQDENARYTLEKKQQASLDQTKEELKRSLLKDFYKKMMTEKREKQEFAKKSDAPVSDDFDDEILRHLVEFKLKDPIMLGRRRRL</sequence>
<name>A0A7M5WRZ2_9CNID</name>
<feature type="region of interest" description="Disordered" evidence="1">
    <location>
        <begin position="23"/>
        <end position="44"/>
    </location>
</feature>
<feature type="chain" id="PRO_5029832248" evidence="2">
    <location>
        <begin position="17"/>
        <end position="194"/>
    </location>
</feature>
<keyword evidence="2" id="KW-0732">Signal</keyword>
<dbReference type="RefSeq" id="XP_066917435.1">
    <property type="nucleotide sequence ID" value="XM_067061334.1"/>
</dbReference>
<feature type="signal peptide" evidence="2">
    <location>
        <begin position="1"/>
        <end position="16"/>
    </location>
</feature>
<dbReference type="EnsemblMetazoa" id="CLYHEMT008073.1">
    <property type="protein sequence ID" value="CLYHEMP008073.1"/>
    <property type="gene ID" value="CLYHEMG008073"/>
</dbReference>
<feature type="region of interest" description="Disordered" evidence="1">
    <location>
        <begin position="59"/>
        <end position="114"/>
    </location>
</feature>
<feature type="compositionally biased region" description="Basic and acidic residues" evidence="1">
    <location>
        <begin position="23"/>
        <end position="34"/>
    </location>
</feature>
<organism evidence="3 4">
    <name type="scientific">Clytia hemisphaerica</name>
    <dbReference type="NCBI Taxonomy" id="252671"/>
    <lineage>
        <taxon>Eukaryota</taxon>
        <taxon>Metazoa</taxon>
        <taxon>Cnidaria</taxon>
        <taxon>Hydrozoa</taxon>
        <taxon>Hydroidolina</taxon>
        <taxon>Leptothecata</taxon>
        <taxon>Obeliida</taxon>
        <taxon>Clytiidae</taxon>
        <taxon>Clytia</taxon>
    </lineage>
</organism>
<dbReference type="GeneID" id="136804722"/>
<accession>A0A7M5WRZ2</accession>